<dbReference type="Proteomes" id="UP000199021">
    <property type="component" value="Unassembled WGS sequence"/>
</dbReference>
<evidence type="ECO:0000313" key="2">
    <source>
        <dbReference type="EMBL" id="SEP74957.1"/>
    </source>
</evidence>
<dbReference type="EMBL" id="FOFB01000002">
    <property type="protein sequence ID" value="SEP74957.1"/>
    <property type="molecule type" value="Genomic_DNA"/>
</dbReference>
<dbReference type="AlphaFoldDB" id="A0A1H9AEP1"/>
<keyword evidence="1" id="KW-0812">Transmembrane</keyword>
<dbReference type="InParanoid" id="A0A1H9AEP1"/>
<dbReference type="STRING" id="478744.SAMN05444359_10264"/>
<keyword evidence="3" id="KW-1185">Reference proteome</keyword>
<accession>A0A1H9AEP1</accession>
<gene>
    <name evidence="2" type="ORF">SAMN05444359_10264</name>
</gene>
<dbReference type="RefSeq" id="WP_139211732.1">
    <property type="nucleotide sequence ID" value="NZ_FOFB01000002.1"/>
</dbReference>
<feature type="transmembrane region" description="Helical" evidence="1">
    <location>
        <begin position="21"/>
        <end position="42"/>
    </location>
</feature>
<organism evidence="2 3">
    <name type="scientific">Neolewinella agarilytica</name>
    <dbReference type="NCBI Taxonomy" id="478744"/>
    <lineage>
        <taxon>Bacteria</taxon>
        <taxon>Pseudomonadati</taxon>
        <taxon>Bacteroidota</taxon>
        <taxon>Saprospiria</taxon>
        <taxon>Saprospirales</taxon>
        <taxon>Lewinellaceae</taxon>
        <taxon>Neolewinella</taxon>
    </lineage>
</organism>
<keyword evidence="1" id="KW-1133">Transmembrane helix</keyword>
<reference evidence="3" key="1">
    <citation type="submission" date="2016-10" db="EMBL/GenBank/DDBJ databases">
        <authorList>
            <person name="Varghese N."/>
            <person name="Submissions S."/>
        </authorList>
    </citation>
    <scope>NUCLEOTIDE SEQUENCE [LARGE SCALE GENOMIC DNA]</scope>
    <source>
        <strain evidence="3">DSM 24740</strain>
    </source>
</reference>
<feature type="transmembrane region" description="Helical" evidence="1">
    <location>
        <begin position="48"/>
        <end position="67"/>
    </location>
</feature>
<protein>
    <submittedName>
        <fullName evidence="2">Uncharacterized protein</fullName>
    </submittedName>
</protein>
<proteinExistence type="predicted"/>
<sequence length="68" mass="6776">MKLLSDKQLANTHGGWWTTDQVGGAACAAVVLGFFVAASVTFSPLGAAAVLVATGMNVATCSTAITFG</sequence>
<evidence type="ECO:0000313" key="3">
    <source>
        <dbReference type="Proteomes" id="UP000199021"/>
    </source>
</evidence>
<keyword evidence="1" id="KW-0472">Membrane</keyword>
<name>A0A1H9AEP1_9BACT</name>
<evidence type="ECO:0000256" key="1">
    <source>
        <dbReference type="SAM" id="Phobius"/>
    </source>
</evidence>